<dbReference type="PROSITE" id="PS51257">
    <property type="entry name" value="PROKAR_LIPOPROTEIN"/>
    <property type="match status" value="1"/>
</dbReference>
<gene>
    <name evidence="2" type="ORF">RYS15_19805</name>
</gene>
<reference evidence="2 3" key="1">
    <citation type="submission" date="2023-10" db="EMBL/GenBank/DDBJ databases">
        <title>Characteristics and mechanism of a salt-tolerant marine origin heterotrophic nitrifying- aerobic denitrifying bacteria Marinobacter xestospongiae HN1.</title>
        <authorList>
            <person name="Qi R."/>
        </authorList>
    </citation>
    <scope>NUCLEOTIDE SEQUENCE [LARGE SCALE GENOMIC DNA]</scope>
    <source>
        <strain evidence="2 3">HN1</strain>
    </source>
</reference>
<evidence type="ECO:0000313" key="3">
    <source>
        <dbReference type="Proteomes" id="UP001269819"/>
    </source>
</evidence>
<name>A0ABU3W326_9GAMM</name>
<dbReference type="SUPFAM" id="SSF89260">
    <property type="entry name" value="Collagen-binding domain"/>
    <property type="match status" value="1"/>
</dbReference>
<evidence type="ECO:0000256" key="1">
    <source>
        <dbReference type="SAM" id="SignalP"/>
    </source>
</evidence>
<sequence length="347" mass="36817">MKKNVSSLVLGGVAVTLLAGCQALQGPSAGGVGTQAAVSAPGKLVVGERARGELTTQSGLNLKDGSRYAQFNLNLDADELVEIELDGSVVGSLALYNSQNELMANASPLYFKVEDAGQYTLVVSGADANTYGPFSLNSRTLELNQVSSLVPEDSISDWMTDGGNSYTLTITEAGGYQIDMTSDVVDAMLILEGPGGYESQDDDGGEGYNARLGDILEPGEYTLTATSYDATPGLYDLSVSKMDVDLTEMTGGPIDVPTEVTGWMRSGPDIFTFTVEEEGLYQIDMRSDTLDSLLTLEGPNGFSTEDDDGGSNYNAQITTRLVPGDYHITASSYDDSRGIYTLSVIRR</sequence>
<protein>
    <recommendedName>
        <fullName evidence="4">Pre-peptidase C-terminal domain-containing protein</fullName>
    </recommendedName>
</protein>
<feature type="chain" id="PRO_5046511320" description="Pre-peptidase C-terminal domain-containing protein" evidence="1">
    <location>
        <begin position="20"/>
        <end position="347"/>
    </location>
</feature>
<dbReference type="RefSeq" id="WP_316975271.1">
    <property type="nucleotide sequence ID" value="NZ_JAWIIJ010000022.1"/>
</dbReference>
<accession>A0ABU3W326</accession>
<keyword evidence="1" id="KW-0732">Signal</keyword>
<keyword evidence="3" id="KW-1185">Reference proteome</keyword>
<evidence type="ECO:0000313" key="2">
    <source>
        <dbReference type="EMBL" id="MDV2080940.1"/>
    </source>
</evidence>
<organism evidence="2 3">
    <name type="scientific">Marinobacter xestospongiae</name>
    <dbReference type="NCBI Taxonomy" id="994319"/>
    <lineage>
        <taxon>Bacteria</taxon>
        <taxon>Pseudomonadati</taxon>
        <taxon>Pseudomonadota</taxon>
        <taxon>Gammaproteobacteria</taxon>
        <taxon>Pseudomonadales</taxon>
        <taxon>Marinobacteraceae</taxon>
        <taxon>Marinobacter</taxon>
    </lineage>
</organism>
<comment type="caution">
    <text evidence="2">The sequence shown here is derived from an EMBL/GenBank/DDBJ whole genome shotgun (WGS) entry which is preliminary data.</text>
</comment>
<dbReference type="Gene3D" id="2.60.120.380">
    <property type="match status" value="1"/>
</dbReference>
<feature type="signal peptide" evidence="1">
    <location>
        <begin position="1"/>
        <end position="19"/>
    </location>
</feature>
<proteinExistence type="predicted"/>
<dbReference type="Proteomes" id="UP001269819">
    <property type="component" value="Unassembled WGS sequence"/>
</dbReference>
<evidence type="ECO:0008006" key="4">
    <source>
        <dbReference type="Google" id="ProtNLM"/>
    </source>
</evidence>
<dbReference type="EMBL" id="JAWIIJ010000022">
    <property type="protein sequence ID" value="MDV2080940.1"/>
    <property type="molecule type" value="Genomic_DNA"/>
</dbReference>